<feature type="compositionally biased region" description="Polar residues" evidence="2">
    <location>
        <begin position="27"/>
        <end position="41"/>
    </location>
</feature>
<feature type="compositionally biased region" description="Acidic residues" evidence="2">
    <location>
        <begin position="53"/>
        <end position="65"/>
    </location>
</feature>
<feature type="domain" description="NodB homology" evidence="4">
    <location>
        <begin position="90"/>
        <end position="273"/>
    </location>
</feature>
<name>A0A3S9HDK1_9LACT</name>
<dbReference type="InterPro" id="IPR002509">
    <property type="entry name" value="NODB_dom"/>
</dbReference>
<dbReference type="Gene3D" id="3.20.20.370">
    <property type="entry name" value="Glycoside hydrolase/deacetylase"/>
    <property type="match status" value="1"/>
</dbReference>
<evidence type="ECO:0000256" key="2">
    <source>
        <dbReference type="SAM" id="MobiDB-lite"/>
    </source>
</evidence>
<dbReference type="InterPro" id="IPR050248">
    <property type="entry name" value="Polysacc_deacetylase_ArnD"/>
</dbReference>
<evidence type="ECO:0000256" key="3">
    <source>
        <dbReference type="SAM" id="SignalP"/>
    </source>
</evidence>
<dbReference type="Pfam" id="PF08139">
    <property type="entry name" value="LPAM_1"/>
    <property type="match status" value="1"/>
</dbReference>
<feature type="compositionally biased region" description="Low complexity" evidence="2">
    <location>
        <begin position="42"/>
        <end position="52"/>
    </location>
</feature>
<dbReference type="Proteomes" id="UP000273326">
    <property type="component" value="Chromosome"/>
</dbReference>
<gene>
    <name evidence="5" type="ORF">EJN90_12635</name>
</gene>
<evidence type="ECO:0000313" key="6">
    <source>
        <dbReference type="Proteomes" id="UP000273326"/>
    </source>
</evidence>
<feature type="chain" id="PRO_5018965991" evidence="3">
    <location>
        <begin position="23"/>
        <end position="286"/>
    </location>
</feature>
<keyword evidence="6" id="KW-1185">Reference proteome</keyword>
<dbReference type="GO" id="GO:0005975">
    <property type="term" value="P:carbohydrate metabolic process"/>
    <property type="evidence" value="ECO:0007669"/>
    <property type="project" value="InterPro"/>
</dbReference>
<dbReference type="PANTHER" id="PTHR10587">
    <property type="entry name" value="GLYCOSYL TRANSFERASE-RELATED"/>
    <property type="match status" value="1"/>
</dbReference>
<dbReference type="PROSITE" id="PS51257">
    <property type="entry name" value="PROKAR_LIPOPROTEIN"/>
    <property type="match status" value="1"/>
</dbReference>
<dbReference type="AlphaFoldDB" id="A0A3S9HDK1"/>
<dbReference type="GO" id="GO:0016810">
    <property type="term" value="F:hydrolase activity, acting on carbon-nitrogen (but not peptide) bonds"/>
    <property type="evidence" value="ECO:0007669"/>
    <property type="project" value="InterPro"/>
</dbReference>
<dbReference type="EMBL" id="CP034465">
    <property type="protein sequence ID" value="AZP05424.1"/>
    <property type="molecule type" value="Genomic_DNA"/>
</dbReference>
<evidence type="ECO:0000256" key="1">
    <source>
        <dbReference type="ARBA" id="ARBA00022729"/>
    </source>
</evidence>
<accession>A0A3S9HDK1</accession>
<dbReference type="KEGG" id="jeh:EJN90_12635"/>
<dbReference type="RefSeq" id="WP_126111811.1">
    <property type="nucleotide sequence ID" value="NZ_CP034465.1"/>
</dbReference>
<dbReference type="OrthoDB" id="9806342at2"/>
<dbReference type="InterPro" id="IPR012640">
    <property type="entry name" value="Membr_lipoprot_lipid_attach_CS"/>
</dbReference>
<keyword evidence="1 3" id="KW-0732">Signal</keyword>
<dbReference type="SUPFAM" id="SSF88713">
    <property type="entry name" value="Glycoside hydrolase/deacetylase"/>
    <property type="match status" value="1"/>
</dbReference>
<feature type="signal peptide" evidence="3">
    <location>
        <begin position="1"/>
        <end position="22"/>
    </location>
</feature>
<proteinExistence type="predicted"/>
<dbReference type="InterPro" id="IPR011330">
    <property type="entry name" value="Glyco_hydro/deAcase_b/a-brl"/>
</dbReference>
<evidence type="ECO:0000259" key="4">
    <source>
        <dbReference type="PROSITE" id="PS51677"/>
    </source>
</evidence>
<protein>
    <submittedName>
        <fullName evidence="5">Polysaccharide deacetylase family protein</fullName>
    </submittedName>
</protein>
<dbReference type="PROSITE" id="PS51677">
    <property type="entry name" value="NODB"/>
    <property type="match status" value="1"/>
</dbReference>
<dbReference type="CDD" id="cd10917">
    <property type="entry name" value="CE4_NodB_like_6s_7s"/>
    <property type="match status" value="1"/>
</dbReference>
<dbReference type="Pfam" id="PF01522">
    <property type="entry name" value="Polysacc_deac_1"/>
    <property type="match status" value="1"/>
</dbReference>
<sequence length="286" mass="31842">MKKSLLLLLSLTALAGCSSGEADENDASQAESSNETTENVDTSSEGEASSENSSEETSGESELPDEPVAYEYEINPGIFTVEPINEASPEVALLTFDDAPQPPDSHAIEIANTVKDKGANAIFFLIGQFLEDEEAKQIVKEIYDMGFEIGNHSYSHPDFYTLTYEEQQEEITKTNQLIEDITGEKPRFLRLPYGQFDENTLAIIEEEGMTMMNWTYGYDWEEAYMNGPALADIMVNTEFLGSGANLLMHDRPWTSEAIGDIIDGLREKGYEMVDPKLIASPEREEE</sequence>
<organism evidence="5 6">
    <name type="scientific">Jeotgalibaca ciconiae</name>
    <dbReference type="NCBI Taxonomy" id="2496265"/>
    <lineage>
        <taxon>Bacteria</taxon>
        <taxon>Bacillati</taxon>
        <taxon>Bacillota</taxon>
        <taxon>Bacilli</taxon>
        <taxon>Lactobacillales</taxon>
        <taxon>Carnobacteriaceae</taxon>
        <taxon>Jeotgalibaca</taxon>
    </lineage>
</organism>
<reference evidence="6" key="1">
    <citation type="submission" date="2018-12" db="EMBL/GenBank/DDBJ databases">
        <title>Complete genome sequencing of Jeotgalibaca sp. H21T32.</title>
        <authorList>
            <person name="Bae J.-W."/>
            <person name="Lee S.-Y."/>
        </authorList>
    </citation>
    <scope>NUCLEOTIDE SEQUENCE [LARGE SCALE GENOMIC DNA]</scope>
    <source>
        <strain evidence="6">H21T32</strain>
    </source>
</reference>
<feature type="region of interest" description="Disordered" evidence="2">
    <location>
        <begin position="17"/>
        <end position="66"/>
    </location>
</feature>
<evidence type="ECO:0000313" key="5">
    <source>
        <dbReference type="EMBL" id="AZP05424.1"/>
    </source>
</evidence>